<dbReference type="Proteomes" id="UP001244011">
    <property type="component" value="Unassembled WGS sequence"/>
</dbReference>
<proteinExistence type="predicted"/>
<dbReference type="AlphaFoldDB" id="A0AAJ0BXK3"/>
<evidence type="ECO:0000313" key="1">
    <source>
        <dbReference type="EMBL" id="KAK1766340.1"/>
    </source>
</evidence>
<sequence length="271" mass="29884">MASLIHSVKEAFTSHHPETQYAQGIEPGINPRVAQEAPNVPKRLYHTTLTVVDPHTVHTDPAGSAVERSTFPLGTLATREAAMRFAEEQALRGLGYEPDDFEVYETKSSLPGGGKWAHGEDALVYARTPAGQEFIVRVEDRANKEHIAVRTDESPEVHFPTGSDHLSYVLVTETDYRNESTKTAIQGCYYHRIDALDAAKEALLASGTLKKSQFGQYDERETFDRSTANDWPFGEDVVVHAVGSKGENFKVAIKTVPGAHQKHGKMAAQQK</sequence>
<gene>
    <name evidence="1" type="ORF">QBC33DRAFT_117269</name>
</gene>
<dbReference type="EMBL" id="MU839012">
    <property type="protein sequence ID" value="KAK1766340.1"/>
    <property type="molecule type" value="Genomic_DNA"/>
</dbReference>
<evidence type="ECO:0000313" key="2">
    <source>
        <dbReference type="Proteomes" id="UP001244011"/>
    </source>
</evidence>
<reference evidence="1" key="1">
    <citation type="submission" date="2023-06" db="EMBL/GenBank/DDBJ databases">
        <title>Genome-scale phylogeny and comparative genomics of the fungal order Sordariales.</title>
        <authorList>
            <consortium name="Lawrence Berkeley National Laboratory"/>
            <person name="Hensen N."/>
            <person name="Bonometti L."/>
            <person name="Westerberg I."/>
            <person name="Brannstrom I.O."/>
            <person name="Guillou S."/>
            <person name="Cros-Aarteil S."/>
            <person name="Calhoun S."/>
            <person name="Haridas S."/>
            <person name="Kuo A."/>
            <person name="Mondo S."/>
            <person name="Pangilinan J."/>
            <person name="Riley R."/>
            <person name="Labutti K."/>
            <person name="Andreopoulos B."/>
            <person name="Lipzen A."/>
            <person name="Chen C."/>
            <person name="Yanf M."/>
            <person name="Daum C."/>
            <person name="Ng V."/>
            <person name="Clum A."/>
            <person name="Steindorff A."/>
            <person name="Ohm R."/>
            <person name="Martin F."/>
            <person name="Silar P."/>
            <person name="Natvig D."/>
            <person name="Lalanne C."/>
            <person name="Gautier V."/>
            <person name="Ament-Velasquez S.L."/>
            <person name="Kruys A."/>
            <person name="Hutchinson M.I."/>
            <person name="Powell A.J."/>
            <person name="Barry K."/>
            <person name="Miller A.N."/>
            <person name="Grigoriev I.V."/>
            <person name="Debuchy R."/>
            <person name="Gladieux P."/>
            <person name="Thoren M.H."/>
            <person name="Johannesson H."/>
        </authorList>
    </citation>
    <scope>NUCLEOTIDE SEQUENCE</scope>
    <source>
        <strain evidence="1">8032-3</strain>
    </source>
</reference>
<dbReference type="RefSeq" id="XP_060282553.1">
    <property type="nucleotide sequence ID" value="XM_060421950.1"/>
</dbReference>
<accession>A0AAJ0BXK3</accession>
<comment type="caution">
    <text evidence="1">The sequence shown here is derived from an EMBL/GenBank/DDBJ whole genome shotgun (WGS) entry which is preliminary data.</text>
</comment>
<name>A0AAJ0BXK3_9PEZI</name>
<keyword evidence="2" id="KW-1185">Reference proteome</keyword>
<protein>
    <submittedName>
        <fullName evidence="1">Uncharacterized protein</fullName>
    </submittedName>
</protein>
<dbReference type="GeneID" id="85305137"/>
<organism evidence="1 2">
    <name type="scientific">Phialemonium atrogriseum</name>
    <dbReference type="NCBI Taxonomy" id="1093897"/>
    <lineage>
        <taxon>Eukaryota</taxon>
        <taxon>Fungi</taxon>
        <taxon>Dikarya</taxon>
        <taxon>Ascomycota</taxon>
        <taxon>Pezizomycotina</taxon>
        <taxon>Sordariomycetes</taxon>
        <taxon>Sordariomycetidae</taxon>
        <taxon>Cephalothecales</taxon>
        <taxon>Cephalothecaceae</taxon>
        <taxon>Phialemonium</taxon>
    </lineage>
</organism>